<dbReference type="RefSeq" id="WP_213427836.1">
    <property type="nucleotide sequence ID" value="NZ_AP031286.1"/>
</dbReference>
<keyword evidence="6" id="KW-1185">Reference proteome</keyword>
<dbReference type="Gene3D" id="1.20.1440.100">
    <property type="entry name" value="SG protein - dephosphorylation function"/>
    <property type="match status" value="1"/>
</dbReference>
<reference evidence="5" key="1">
    <citation type="submission" date="2022-06" db="EMBL/GenBank/DDBJ databases">
        <authorList>
            <person name="Dietemann V."/>
            <person name="Ory F."/>
            <person name="Dainat B."/>
            <person name="Oberhansli S."/>
        </authorList>
    </citation>
    <scope>NUCLEOTIDE SEQUENCE</scope>
    <source>
        <strain evidence="5">Ena-SAMPLE-TAB-26-04-2022-14:26:32:270-5432</strain>
    </source>
</reference>
<dbReference type="InterPro" id="IPR006385">
    <property type="entry name" value="HAD_hydro_SerB1"/>
</dbReference>
<dbReference type="PANTHER" id="PTHR43344:SF13">
    <property type="entry name" value="PHOSPHATASE RV3661-RELATED"/>
    <property type="match status" value="1"/>
</dbReference>
<evidence type="ECO:0000256" key="3">
    <source>
        <dbReference type="ARBA" id="ARBA00022801"/>
    </source>
</evidence>
<accession>A0ABM9G2D8</accession>
<proteinExistence type="inferred from homology"/>
<dbReference type="InterPro" id="IPR050582">
    <property type="entry name" value="HAD-like_SerB"/>
</dbReference>
<keyword evidence="3 5" id="KW-0378">Hydrolase</keyword>
<dbReference type="Proteomes" id="UP001154322">
    <property type="component" value="Unassembled WGS sequence"/>
</dbReference>
<evidence type="ECO:0000256" key="2">
    <source>
        <dbReference type="ARBA" id="ARBA00022723"/>
    </source>
</evidence>
<evidence type="ECO:0000256" key="1">
    <source>
        <dbReference type="ARBA" id="ARBA00009184"/>
    </source>
</evidence>
<name>A0ABM9G2D8_9BACL</name>
<dbReference type="NCBIfam" id="TIGR01490">
    <property type="entry name" value="HAD-SF-IB-hyp1"/>
    <property type="match status" value="1"/>
</dbReference>
<evidence type="ECO:0000256" key="4">
    <source>
        <dbReference type="ARBA" id="ARBA00022842"/>
    </source>
</evidence>
<dbReference type="InterPro" id="IPR023214">
    <property type="entry name" value="HAD_sf"/>
</dbReference>
<dbReference type="Gene3D" id="3.40.50.1000">
    <property type="entry name" value="HAD superfamily/HAD-like"/>
    <property type="match status" value="1"/>
</dbReference>
<dbReference type="SUPFAM" id="SSF56784">
    <property type="entry name" value="HAD-like"/>
    <property type="match status" value="1"/>
</dbReference>
<organism evidence="5 6">
    <name type="scientific">Paenibacillus melissococcoides</name>
    <dbReference type="NCBI Taxonomy" id="2912268"/>
    <lineage>
        <taxon>Bacteria</taxon>
        <taxon>Bacillati</taxon>
        <taxon>Bacillota</taxon>
        <taxon>Bacilli</taxon>
        <taxon>Bacillales</taxon>
        <taxon>Paenibacillaceae</taxon>
        <taxon>Paenibacillus</taxon>
    </lineage>
</organism>
<dbReference type="EMBL" id="CALYLO010000003">
    <property type="protein sequence ID" value="CAH8245479.1"/>
    <property type="molecule type" value="Genomic_DNA"/>
</dbReference>
<comment type="similarity">
    <text evidence="1">Belongs to the HAD-like hydrolase superfamily. SerB family.</text>
</comment>
<dbReference type="Pfam" id="PF12710">
    <property type="entry name" value="HAD"/>
    <property type="match status" value="1"/>
</dbReference>
<evidence type="ECO:0000313" key="5">
    <source>
        <dbReference type="EMBL" id="CAH8245479.1"/>
    </source>
</evidence>
<dbReference type="GO" id="GO:0016787">
    <property type="term" value="F:hydrolase activity"/>
    <property type="evidence" value="ECO:0007669"/>
    <property type="project" value="UniProtKB-KW"/>
</dbReference>
<dbReference type="PANTHER" id="PTHR43344">
    <property type="entry name" value="PHOSPHOSERINE PHOSPHATASE"/>
    <property type="match status" value="1"/>
</dbReference>
<dbReference type="NCBIfam" id="TIGR01488">
    <property type="entry name" value="HAD-SF-IB"/>
    <property type="match status" value="1"/>
</dbReference>
<sequence length="212" mass="24665">MLAKVALFDIDKTIIRRDSMFLFLKYGLAAKPRSAIHLPALAWNLLLYKLGIVPAEKAKQFFFQSIAYMEETDLEAFYDRILVPEMYQDALAEMRSRKKLGYRVLLVTASPAAYMKYFKKLGCVDEVLGTELQRRNGRYTHLIEGKNCKAEEKVRRIRDYLERHQLEIDYEASCAYSDCTSDLPMLELAGQRYLIRNAPIKQEGLEVMRWSS</sequence>
<protein>
    <submittedName>
        <fullName evidence="5">HAD-IB family hydrolase</fullName>
    </submittedName>
</protein>
<gene>
    <name evidence="5" type="ORF">WJ0W_002714</name>
</gene>
<keyword evidence="4" id="KW-0460">Magnesium</keyword>
<dbReference type="InterPro" id="IPR036412">
    <property type="entry name" value="HAD-like_sf"/>
</dbReference>
<comment type="caution">
    <text evidence="5">The sequence shown here is derived from an EMBL/GenBank/DDBJ whole genome shotgun (WGS) entry which is preliminary data.</text>
</comment>
<evidence type="ECO:0000313" key="6">
    <source>
        <dbReference type="Proteomes" id="UP001154322"/>
    </source>
</evidence>
<keyword evidence="2" id="KW-0479">Metal-binding</keyword>